<dbReference type="GO" id="GO:0009236">
    <property type="term" value="P:cobalamin biosynthetic process"/>
    <property type="evidence" value="ECO:0007669"/>
    <property type="project" value="UniProtKB-UniRule"/>
</dbReference>
<evidence type="ECO:0000256" key="10">
    <source>
        <dbReference type="ARBA" id="ARBA00033334"/>
    </source>
</evidence>
<evidence type="ECO:0000256" key="6">
    <source>
        <dbReference type="ARBA" id="ARBA00022679"/>
    </source>
</evidence>
<dbReference type="PANTHER" id="PTHR12213">
    <property type="entry name" value="CORRINOID ADENOSYLTRANSFERASE"/>
    <property type="match status" value="1"/>
</dbReference>
<evidence type="ECO:0000256" key="12">
    <source>
        <dbReference type="ARBA" id="ARBA00048555"/>
    </source>
</evidence>
<dbReference type="AlphaFoldDB" id="A0AAN2C9H8"/>
<dbReference type="Proteomes" id="UP001317532">
    <property type="component" value="Chromosome"/>
</dbReference>
<comment type="catalytic activity">
    <reaction evidence="12 14">
        <text>2 cob(II)yrinate a,c diamide + reduced [electron-transfer flavoprotein] + 2 ATP = 2 adenosylcob(III)yrinate a,c-diamide + 2 triphosphate + oxidized [electron-transfer flavoprotein] + 3 H(+)</text>
        <dbReference type="Rhea" id="RHEA:11528"/>
        <dbReference type="Rhea" id="RHEA-COMP:10685"/>
        <dbReference type="Rhea" id="RHEA-COMP:10686"/>
        <dbReference type="ChEBI" id="CHEBI:15378"/>
        <dbReference type="ChEBI" id="CHEBI:18036"/>
        <dbReference type="ChEBI" id="CHEBI:30616"/>
        <dbReference type="ChEBI" id="CHEBI:57692"/>
        <dbReference type="ChEBI" id="CHEBI:58307"/>
        <dbReference type="ChEBI" id="CHEBI:58503"/>
        <dbReference type="ChEBI" id="CHEBI:58537"/>
        <dbReference type="EC" id="2.5.1.17"/>
    </reaction>
</comment>
<dbReference type="NCBIfam" id="TIGR00636">
    <property type="entry name" value="PduO_Nterm"/>
    <property type="match status" value="1"/>
</dbReference>
<evidence type="ECO:0000256" key="8">
    <source>
        <dbReference type="ARBA" id="ARBA00022840"/>
    </source>
</evidence>
<comment type="catalytic activity">
    <reaction evidence="13 14">
        <text>2 cob(II)alamin + reduced [electron-transfer flavoprotein] + 2 ATP = 2 adenosylcob(III)alamin + 2 triphosphate + oxidized [electron-transfer flavoprotein] + 3 H(+)</text>
        <dbReference type="Rhea" id="RHEA:28671"/>
        <dbReference type="Rhea" id="RHEA-COMP:10685"/>
        <dbReference type="Rhea" id="RHEA-COMP:10686"/>
        <dbReference type="ChEBI" id="CHEBI:15378"/>
        <dbReference type="ChEBI" id="CHEBI:16304"/>
        <dbReference type="ChEBI" id="CHEBI:18036"/>
        <dbReference type="ChEBI" id="CHEBI:18408"/>
        <dbReference type="ChEBI" id="CHEBI:30616"/>
        <dbReference type="ChEBI" id="CHEBI:57692"/>
        <dbReference type="ChEBI" id="CHEBI:58307"/>
        <dbReference type="EC" id="2.5.1.17"/>
    </reaction>
</comment>
<dbReference type="KEGG" id="vab:WPS_15900"/>
<comment type="pathway">
    <text evidence="1 14">Cofactor biosynthesis; adenosylcobalamin biosynthesis; adenosylcobalamin from cob(II)yrinate a,c-diamide: step 2/7.</text>
</comment>
<dbReference type="InterPro" id="IPR016030">
    <property type="entry name" value="CblAdoTrfase-like"/>
</dbReference>
<keyword evidence="8 14" id="KW-0067">ATP-binding</keyword>
<evidence type="ECO:0000256" key="4">
    <source>
        <dbReference type="ARBA" id="ARBA00020963"/>
    </source>
</evidence>
<keyword evidence="17" id="KW-1185">Reference proteome</keyword>
<dbReference type="Pfam" id="PF01923">
    <property type="entry name" value="Cob_adeno_trans"/>
    <property type="match status" value="1"/>
</dbReference>
<keyword evidence="7 14" id="KW-0547">Nucleotide-binding</keyword>
<evidence type="ECO:0000256" key="7">
    <source>
        <dbReference type="ARBA" id="ARBA00022741"/>
    </source>
</evidence>
<evidence type="ECO:0000256" key="13">
    <source>
        <dbReference type="ARBA" id="ARBA00048692"/>
    </source>
</evidence>
<keyword evidence="6 14" id="KW-0808">Transferase</keyword>
<evidence type="ECO:0000313" key="16">
    <source>
        <dbReference type="EMBL" id="BDE06314.1"/>
    </source>
</evidence>
<dbReference type="InterPro" id="IPR036451">
    <property type="entry name" value="CblAdoTrfase-like_sf"/>
</dbReference>
<proteinExistence type="inferred from homology"/>
<gene>
    <name evidence="16" type="ORF">WPS_15900</name>
</gene>
<evidence type="ECO:0000313" key="17">
    <source>
        <dbReference type="Proteomes" id="UP001317532"/>
    </source>
</evidence>
<organism evidence="16 17">
    <name type="scientific">Vulcanimicrobium alpinum</name>
    <dbReference type="NCBI Taxonomy" id="3016050"/>
    <lineage>
        <taxon>Bacteria</taxon>
        <taxon>Bacillati</taxon>
        <taxon>Vulcanimicrobiota</taxon>
        <taxon>Vulcanimicrobiia</taxon>
        <taxon>Vulcanimicrobiales</taxon>
        <taxon>Vulcanimicrobiaceae</taxon>
        <taxon>Vulcanimicrobium</taxon>
    </lineage>
</organism>
<evidence type="ECO:0000259" key="15">
    <source>
        <dbReference type="Pfam" id="PF01923"/>
    </source>
</evidence>
<evidence type="ECO:0000256" key="2">
    <source>
        <dbReference type="ARBA" id="ARBA00007487"/>
    </source>
</evidence>
<evidence type="ECO:0000256" key="3">
    <source>
        <dbReference type="ARBA" id="ARBA00012454"/>
    </source>
</evidence>
<dbReference type="InterPro" id="IPR029499">
    <property type="entry name" value="PduO-typ"/>
</dbReference>
<sequence length="207" mass="23103">MPKLTRIYTRTGDDGTTGLVGGQRIKKNALRIEAYGTIDELSSVIGLARTALADVKRTRPVQDLRRAHEVAAELDRWLAWTQDALFNLGSDLATLPKDRWEGMPLIGPADAQALERAIDRAQTDLEPLANFIHPGGAYPGAFLHQARTVCRRAERLLITLRDNEAISDDVVRYVNRLSDALFVWSRWINHALDQPEALWDAKTAPPS</sequence>
<dbReference type="PANTHER" id="PTHR12213:SF0">
    <property type="entry name" value="CORRINOID ADENOSYLTRANSFERASE MMAB"/>
    <property type="match status" value="1"/>
</dbReference>
<dbReference type="Gene3D" id="1.20.1200.10">
    <property type="entry name" value="Cobalamin adenosyltransferase-like"/>
    <property type="match status" value="1"/>
</dbReference>
<evidence type="ECO:0000256" key="14">
    <source>
        <dbReference type="RuleBase" id="RU366026"/>
    </source>
</evidence>
<dbReference type="SUPFAM" id="SSF89028">
    <property type="entry name" value="Cobalamin adenosyltransferase-like"/>
    <property type="match status" value="1"/>
</dbReference>
<dbReference type="GO" id="GO:0005524">
    <property type="term" value="F:ATP binding"/>
    <property type="evidence" value="ECO:0007669"/>
    <property type="project" value="UniProtKB-UniRule"/>
</dbReference>
<evidence type="ECO:0000256" key="1">
    <source>
        <dbReference type="ARBA" id="ARBA00005121"/>
    </source>
</evidence>
<name>A0AAN2C9H8_UNVUL</name>
<dbReference type="GO" id="GO:0008817">
    <property type="term" value="F:corrinoid adenosyltransferase activity"/>
    <property type="evidence" value="ECO:0007669"/>
    <property type="project" value="UniProtKB-UniRule"/>
</dbReference>
<accession>A0AAN2C9H8</accession>
<keyword evidence="5 14" id="KW-0169">Cobalamin biosynthesis</keyword>
<reference evidence="16 17" key="1">
    <citation type="journal article" date="2022" name="ISME Commun">
        <title>Vulcanimicrobium alpinus gen. nov. sp. nov., the first cultivated representative of the candidate phylum 'Eremiobacterota', is a metabolically versatile aerobic anoxygenic phototroph.</title>
        <authorList>
            <person name="Yabe S."/>
            <person name="Muto K."/>
            <person name="Abe K."/>
            <person name="Yokota A."/>
            <person name="Staudigel H."/>
            <person name="Tebo B.M."/>
        </authorList>
    </citation>
    <scope>NUCLEOTIDE SEQUENCE [LARGE SCALE GENOMIC DNA]</scope>
    <source>
        <strain evidence="16 17">WC8-2</strain>
    </source>
</reference>
<evidence type="ECO:0000256" key="9">
    <source>
        <dbReference type="ARBA" id="ARBA00031529"/>
    </source>
</evidence>
<comment type="similarity">
    <text evidence="2 14">Belongs to the Cob(I)alamin adenosyltransferase family.</text>
</comment>
<dbReference type="EMBL" id="AP025523">
    <property type="protein sequence ID" value="BDE06314.1"/>
    <property type="molecule type" value="Genomic_DNA"/>
</dbReference>
<protein>
    <recommendedName>
        <fullName evidence="4 14">Corrinoid adenosyltransferase</fullName>
        <ecNumber evidence="3 14">2.5.1.17</ecNumber>
    </recommendedName>
    <alternativeName>
        <fullName evidence="9 14">Cob(II)alamin adenosyltransferase</fullName>
    </alternativeName>
    <alternativeName>
        <fullName evidence="11 14">Cob(II)yrinic acid a,c-diamide adenosyltransferase</fullName>
    </alternativeName>
    <alternativeName>
        <fullName evidence="10 14">Cobinamide/cobalamin adenosyltransferase</fullName>
    </alternativeName>
</protein>
<evidence type="ECO:0000256" key="5">
    <source>
        <dbReference type="ARBA" id="ARBA00022573"/>
    </source>
</evidence>
<evidence type="ECO:0000256" key="11">
    <source>
        <dbReference type="ARBA" id="ARBA00033354"/>
    </source>
</evidence>
<dbReference type="RefSeq" id="WP_317997281.1">
    <property type="nucleotide sequence ID" value="NZ_AP025523.1"/>
</dbReference>
<feature type="domain" description="Cobalamin adenosyltransferase-like" evidence="15">
    <location>
        <begin position="7"/>
        <end position="187"/>
    </location>
</feature>
<dbReference type="EC" id="2.5.1.17" evidence="3 14"/>